<accession>A0A1I8C3S4</accession>
<reference evidence="2" key="1">
    <citation type="submission" date="2016-11" db="UniProtKB">
        <authorList>
            <consortium name="WormBaseParasite"/>
        </authorList>
    </citation>
    <scope>IDENTIFICATION</scope>
</reference>
<dbReference type="Proteomes" id="UP000095281">
    <property type="component" value="Unplaced"/>
</dbReference>
<dbReference type="WBParaSite" id="MhA1_Contig985.frz3.gene5">
    <property type="protein sequence ID" value="MhA1_Contig985.frz3.gene5"/>
    <property type="gene ID" value="MhA1_Contig985.frz3.gene5"/>
</dbReference>
<proteinExistence type="predicted"/>
<organism evidence="1 2">
    <name type="scientific">Meloidogyne hapla</name>
    <name type="common">Root-knot nematode worm</name>
    <dbReference type="NCBI Taxonomy" id="6305"/>
    <lineage>
        <taxon>Eukaryota</taxon>
        <taxon>Metazoa</taxon>
        <taxon>Ecdysozoa</taxon>
        <taxon>Nematoda</taxon>
        <taxon>Chromadorea</taxon>
        <taxon>Rhabditida</taxon>
        <taxon>Tylenchina</taxon>
        <taxon>Tylenchomorpha</taxon>
        <taxon>Tylenchoidea</taxon>
        <taxon>Meloidogynidae</taxon>
        <taxon>Meloidogyninae</taxon>
        <taxon>Meloidogyne</taxon>
    </lineage>
</organism>
<name>A0A1I8C3S4_MELHA</name>
<dbReference type="AlphaFoldDB" id="A0A1I8C3S4"/>
<protein>
    <submittedName>
        <fullName evidence="2">FLYWCH-type domain-containing protein</fullName>
    </submittedName>
</protein>
<keyword evidence="1" id="KW-1185">Reference proteome</keyword>
<evidence type="ECO:0000313" key="2">
    <source>
        <dbReference type="WBParaSite" id="MhA1_Contig985.frz3.gene5"/>
    </source>
</evidence>
<sequence>MVEDNAKYSCCLCRKLQRNINTEKKLNVDKHILNKHKNFIDGNDAETIKYDGCYMIYGGHSYIQNDKKTSYYKCSIEKSCKGFGKILDNVFLPSTKTHTCDPKSSLEVIRKQNEVAQEYINQESAQVPYASGCFQTGDNEALNKWQLHQEQYPPYFGITNTSELYLANQQALKEAYAPGHLAGVPAVKIHEGQSEEHAPTQTLELDLQDFG</sequence>
<evidence type="ECO:0000313" key="1">
    <source>
        <dbReference type="Proteomes" id="UP000095281"/>
    </source>
</evidence>